<dbReference type="AlphaFoldDB" id="A0ABD6A383"/>
<sequence>MIKSQEEVKFEIEDSFVAPWGLANEERPMHLLWAGDIDEVEIRFAEPIDLVEGYNITEGLETYESVEEHEDGSDIRVLTIPAEAFTTPGYFSAKFTVPEIFEEAIVAQAVHVIFHLPDDSTVDWEEYTFTIRPQIEIGEHPKKIVLNGVEDEEELENIDITMHYIGFGMAQVDTEAYTEGELISKGESIYHDIAEAMKKNGLYGKDTELQPVPEEWKEETNVGIPQQEMEKFVDEFRESLREDSMSDILDDEDVEELLAFLEAGDEERDMSKIYQHFEFLLLNSIIDVVDRHPTENVQLRKPQTTVQIESRMRGFVVQYHLSDNQGNEYESIEVPIEIEDERDDGGMVEMEINTEWEQHQINPQELQQLKEEIANL</sequence>
<evidence type="ECO:0000313" key="2">
    <source>
        <dbReference type="EMBL" id="MFC7257224.1"/>
    </source>
</evidence>
<dbReference type="EMBL" id="JBHTAT010000004">
    <property type="protein sequence ID" value="MFC7257224.1"/>
    <property type="molecule type" value="Genomic_DNA"/>
</dbReference>
<reference evidence="1" key="1">
    <citation type="journal article" date="2014" name="Int. J. Syst. Evol. Microbiol.">
        <title>Complete genome sequence of Corynebacterium casei LMG S-19264T (=DSM 44701T), isolated from a smear-ripened cheese.</title>
        <authorList>
            <consortium name="US DOE Joint Genome Institute (JGI-PGF)"/>
            <person name="Walter F."/>
            <person name="Albersmeier A."/>
            <person name="Kalinowski J."/>
            <person name="Ruckert C."/>
        </authorList>
    </citation>
    <scope>NUCLEOTIDE SEQUENCE [LARGE SCALE GENOMIC DNA]</scope>
    <source>
        <strain evidence="1">CGMCC 4.163</strain>
    </source>
</reference>
<accession>A0ABD6A383</accession>
<gene>
    <name evidence="1" type="ORF">ACFQKE_17505</name>
    <name evidence="2" type="ORF">ACFQKE_18360</name>
</gene>
<dbReference type="GeneID" id="96955520"/>
<keyword evidence="3" id="KW-1185">Reference proteome</keyword>
<reference evidence="3" key="2">
    <citation type="journal article" date="2019" name="Int. J. Syst. Evol. Microbiol.">
        <title>The Global Catalogue of Microorganisms (GCM) 10K type strain sequencing project: providing services to taxonomists for standard genome sequencing and annotation.</title>
        <authorList>
            <consortium name="The Broad Institute Genomics Platform"/>
            <consortium name="The Broad Institute Genome Sequencing Center for Infectious Disease"/>
            <person name="Wu L."/>
            <person name="Ma J."/>
        </authorList>
    </citation>
    <scope>NUCLEOTIDE SEQUENCE [LARGE SCALE GENOMIC DNA]</scope>
    <source>
        <strain evidence="3">GX21</strain>
    </source>
</reference>
<comment type="caution">
    <text evidence="1">The sequence shown here is derived from an EMBL/GenBank/DDBJ whole genome shotgun (WGS) entry which is preliminary data.</text>
</comment>
<evidence type="ECO:0000313" key="3">
    <source>
        <dbReference type="Proteomes" id="UP001596434"/>
    </source>
</evidence>
<dbReference type="EMBL" id="JBHTAT010000004">
    <property type="protein sequence ID" value="MFC7257057.1"/>
    <property type="molecule type" value="Genomic_DNA"/>
</dbReference>
<organism evidence="1 3">
    <name type="scientific">Haloplanus litoreus</name>
    <dbReference type="NCBI Taxonomy" id="767515"/>
    <lineage>
        <taxon>Archaea</taxon>
        <taxon>Methanobacteriati</taxon>
        <taxon>Methanobacteriota</taxon>
        <taxon>Stenosarchaea group</taxon>
        <taxon>Halobacteria</taxon>
        <taxon>Halobacteriales</taxon>
        <taxon>Haloferacaceae</taxon>
        <taxon>Haloplanus</taxon>
    </lineage>
</organism>
<name>A0ABD6A383_9EURY</name>
<reference evidence="1" key="3">
    <citation type="submission" date="2024-09" db="EMBL/GenBank/DDBJ databases">
        <authorList>
            <person name="Sun Q."/>
        </authorList>
    </citation>
    <scope>NUCLEOTIDE SEQUENCE</scope>
    <source>
        <strain evidence="1">CGMCC 4.163</strain>
    </source>
</reference>
<dbReference type="RefSeq" id="WP_379706854.1">
    <property type="nucleotide sequence ID" value="NZ_JBHTAT010000004.1"/>
</dbReference>
<protein>
    <submittedName>
        <fullName evidence="1">Uncharacterized protein</fullName>
    </submittedName>
</protein>
<evidence type="ECO:0000313" key="1">
    <source>
        <dbReference type="EMBL" id="MFC7257057.1"/>
    </source>
</evidence>
<dbReference type="Proteomes" id="UP001596434">
    <property type="component" value="Unassembled WGS sequence"/>
</dbReference>
<proteinExistence type="predicted"/>